<keyword evidence="5" id="KW-0406">Ion transport</keyword>
<feature type="chain" id="PRO_5002174237" description="Copper transport protein" evidence="6">
    <location>
        <begin position="24"/>
        <end position="185"/>
    </location>
</feature>
<organism evidence="7 8">
    <name type="scientific">Hebeloma cylindrosporum</name>
    <dbReference type="NCBI Taxonomy" id="76867"/>
    <lineage>
        <taxon>Eukaryota</taxon>
        <taxon>Fungi</taxon>
        <taxon>Dikarya</taxon>
        <taxon>Basidiomycota</taxon>
        <taxon>Agaricomycotina</taxon>
        <taxon>Agaricomycetes</taxon>
        <taxon>Agaricomycetidae</taxon>
        <taxon>Agaricales</taxon>
        <taxon>Agaricineae</taxon>
        <taxon>Hymenogastraceae</taxon>
        <taxon>Hebeloma</taxon>
    </lineage>
</organism>
<comment type="similarity">
    <text evidence="5">Belongs to the copper transporter (Ctr) (TC 1.A.56) family. SLC31A subfamily.</text>
</comment>
<keyword evidence="4 5" id="KW-0472">Membrane</keyword>
<feature type="signal peptide" evidence="6">
    <location>
        <begin position="1"/>
        <end position="23"/>
    </location>
</feature>
<feature type="transmembrane region" description="Helical" evidence="5">
    <location>
        <begin position="143"/>
        <end position="170"/>
    </location>
</feature>
<dbReference type="Proteomes" id="UP000053424">
    <property type="component" value="Unassembled WGS sequence"/>
</dbReference>
<dbReference type="EMBL" id="KN831795">
    <property type="protein sequence ID" value="KIM37683.1"/>
    <property type="molecule type" value="Genomic_DNA"/>
</dbReference>
<evidence type="ECO:0000313" key="8">
    <source>
        <dbReference type="Proteomes" id="UP000053424"/>
    </source>
</evidence>
<sequence>MSSLMRVATLFVLLCILPSAVVTHSDGMDMSMDGSMSLASGTMKPYLHFTPGDVIWFLGWVPQSRGAMAGASIGLFLLALVDRWLAAIRASAESHWRRRLNSAANDTKRSSNTRLIPSRILHTSLPFIPAHDIARGILQVGQVALGFAFMLVIMTYQAAFIISIVVGMGVGEMLFGRYISAGSTH</sequence>
<dbReference type="HOGENOM" id="CLU_090404_0_1_1"/>
<evidence type="ECO:0000256" key="5">
    <source>
        <dbReference type="RuleBase" id="RU367022"/>
    </source>
</evidence>
<dbReference type="Pfam" id="PF04145">
    <property type="entry name" value="Ctr"/>
    <property type="match status" value="1"/>
</dbReference>
<dbReference type="STRING" id="686832.A0A0C2XIQ5"/>
<keyword evidence="6" id="KW-0732">Signal</keyword>
<dbReference type="PANTHER" id="PTHR12483:SF27">
    <property type="entry name" value="COPPER TRANSPORT PROTEIN CTR1"/>
    <property type="match status" value="1"/>
</dbReference>
<reference evidence="7 8" key="1">
    <citation type="submission" date="2014-04" db="EMBL/GenBank/DDBJ databases">
        <authorList>
            <consortium name="DOE Joint Genome Institute"/>
            <person name="Kuo A."/>
            <person name="Gay G."/>
            <person name="Dore J."/>
            <person name="Kohler A."/>
            <person name="Nagy L.G."/>
            <person name="Floudas D."/>
            <person name="Copeland A."/>
            <person name="Barry K.W."/>
            <person name="Cichocki N."/>
            <person name="Veneault-Fourrey C."/>
            <person name="LaButti K."/>
            <person name="Lindquist E.A."/>
            <person name="Lipzen A."/>
            <person name="Lundell T."/>
            <person name="Morin E."/>
            <person name="Murat C."/>
            <person name="Sun H."/>
            <person name="Tunlid A."/>
            <person name="Henrissat B."/>
            <person name="Grigoriev I.V."/>
            <person name="Hibbett D.S."/>
            <person name="Martin F."/>
            <person name="Nordberg H.P."/>
            <person name="Cantor M.N."/>
            <person name="Hua S.X."/>
        </authorList>
    </citation>
    <scope>NUCLEOTIDE SEQUENCE [LARGE SCALE GENOMIC DNA]</scope>
    <source>
        <strain evidence="8">h7</strain>
    </source>
</reference>
<keyword evidence="2 5" id="KW-0812">Transmembrane</keyword>
<evidence type="ECO:0000313" key="7">
    <source>
        <dbReference type="EMBL" id="KIM37683.1"/>
    </source>
</evidence>
<evidence type="ECO:0000256" key="2">
    <source>
        <dbReference type="ARBA" id="ARBA00022692"/>
    </source>
</evidence>
<keyword evidence="5" id="KW-0187">Copper transport</keyword>
<dbReference type="GO" id="GO:0005886">
    <property type="term" value="C:plasma membrane"/>
    <property type="evidence" value="ECO:0007669"/>
    <property type="project" value="TreeGrafter"/>
</dbReference>
<name>A0A0C2XIQ5_HEBCY</name>
<dbReference type="AlphaFoldDB" id="A0A0C2XIQ5"/>
<comment type="subcellular location">
    <subcellularLocation>
        <location evidence="1 5">Membrane</location>
        <topology evidence="1 5">Multi-pass membrane protein</topology>
    </subcellularLocation>
</comment>
<keyword evidence="5" id="KW-0813">Transport</keyword>
<evidence type="ECO:0000256" key="1">
    <source>
        <dbReference type="ARBA" id="ARBA00004141"/>
    </source>
</evidence>
<evidence type="ECO:0000256" key="6">
    <source>
        <dbReference type="SAM" id="SignalP"/>
    </source>
</evidence>
<accession>A0A0C2XIQ5</accession>
<gene>
    <name evidence="7" type="ORF">M413DRAFT_20193</name>
</gene>
<dbReference type="GO" id="GO:0005375">
    <property type="term" value="F:copper ion transmembrane transporter activity"/>
    <property type="evidence" value="ECO:0007669"/>
    <property type="project" value="UniProtKB-UniRule"/>
</dbReference>
<keyword evidence="3 5" id="KW-1133">Transmembrane helix</keyword>
<dbReference type="PANTHER" id="PTHR12483">
    <property type="entry name" value="SOLUTE CARRIER FAMILY 31 COPPER TRANSPORTERS"/>
    <property type="match status" value="1"/>
</dbReference>
<protein>
    <recommendedName>
        <fullName evidence="5">Copper transport protein</fullName>
    </recommendedName>
</protein>
<evidence type="ECO:0000256" key="4">
    <source>
        <dbReference type="ARBA" id="ARBA00023136"/>
    </source>
</evidence>
<keyword evidence="5" id="KW-0186">Copper</keyword>
<reference evidence="8" key="2">
    <citation type="submission" date="2015-01" db="EMBL/GenBank/DDBJ databases">
        <title>Evolutionary Origins and Diversification of the Mycorrhizal Mutualists.</title>
        <authorList>
            <consortium name="DOE Joint Genome Institute"/>
            <consortium name="Mycorrhizal Genomics Consortium"/>
            <person name="Kohler A."/>
            <person name="Kuo A."/>
            <person name="Nagy L.G."/>
            <person name="Floudas D."/>
            <person name="Copeland A."/>
            <person name="Barry K.W."/>
            <person name="Cichocki N."/>
            <person name="Veneault-Fourrey C."/>
            <person name="LaButti K."/>
            <person name="Lindquist E.A."/>
            <person name="Lipzen A."/>
            <person name="Lundell T."/>
            <person name="Morin E."/>
            <person name="Murat C."/>
            <person name="Riley R."/>
            <person name="Ohm R."/>
            <person name="Sun H."/>
            <person name="Tunlid A."/>
            <person name="Henrissat B."/>
            <person name="Grigoriev I.V."/>
            <person name="Hibbett D.S."/>
            <person name="Martin F."/>
        </authorList>
    </citation>
    <scope>NUCLEOTIDE SEQUENCE [LARGE SCALE GENOMIC DNA]</scope>
    <source>
        <strain evidence="8">h7</strain>
    </source>
</reference>
<feature type="transmembrane region" description="Helical" evidence="5">
    <location>
        <begin position="67"/>
        <end position="88"/>
    </location>
</feature>
<dbReference type="OrthoDB" id="73901at2759"/>
<evidence type="ECO:0000256" key="3">
    <source>
        <dbReference type="ARBA" id="ARBA00022989"/>
    </source>
</evidence>
<dbReference type="InterPro" id="IPR007274">
    <property type="entry name" value="Cop_transporter"/>
</dbReference>
<keyword evidence="8" id="KW-1185">Reference proteome</keyword>
<proteinExistence type="inferred from homology"/>